<keyword evidence="6 14" id="KW-0808">Transferase</keyword>
<keyword evidence="11" id="KW-1133">Transmembrane helix</keyword>
<dbReference type="InterPro" id="IPR006290">
    <property type="entry name" value="CztS_silS_copS"/>
</dbReference>
<dbReference type="FunFam" id="1.10.287.130:FF:000001">
    <property type="entry name" value="Two-component sensor histidine kinase"/>
    <property type="match status" value="1"/>
</dbReference>
<dbReference type="InterPro" id="IPR003660">
    <property type="entry name" value="HAMP_dom"/>
</dbReference>
<organism evidence="17 18">
    <name type="scientific">Thauera linaloolentis (strain DSM 12138 / JCM 21573 / CCUG 41526 / CIP 105981 / IAM 15112 / NBRC 102519 / 47Lol)</name>
    <dbReference type="NCBI Taxonomy" id="1123367"/>
    <lineage>
        <taxon>Bacteria</taxon>
        <taxon>Pseudomonadati</taxon>
        <taxon>Pseudomonadota</taxon>
        <taxon>Betaproteobacteria</taxon>
        <taxon>Rhodocyclales</taxon>
        <taxon>Zoogloeaceae</taxon>
        <taxon>Thauera</taxon>
    </lineage>
</organism>
<dbReference type="InterPro" id="IPR003594">
    <property type="entry name" value="HATPase_dom"/>
</dbReference>
<dbReference type="Gene3D" id="1.10.287.130">
    <property type="match status" value="1"/>
</dbReference>
<evidence type="ECO:0000313" key="18">
    <source>
        <dbReference type="Proteomes" id="UP000013232"/>
    </source>
</evidence>
<evidence type="ECO:0000256" key="6">
    <source>
        <dbReference type="ARBA" id="ARBA00022679"/>
    </source>
</evidence>
<evidence type="ECO:0000256" key="5">
    <source>
        <dbReference type="ARBA" id="ARBA00022553"/>
    </source>
</evidence>
<dbReference type="InterPro" id="IPR050428">
    <property type="entry name" value="TCS_sensor_his_kinase"/>
</dbReference>
<proteinExistence type="predicted"/>
<keyword evidence="13" id="KW-0472">Membrane</keyword>
<keyword evidence="18" id="KW-1185">Reference proteome</keyword>
<dbReference type="EMBL" id="AMXE01000159">
    <property type="protein sequence ID" value="ENO83510.1"/>
    <property type="molecule type" value="Genomic_DNA"/>
</dbReference>
<gene>
    <name evidence="17" type="ORF">C666_18785</name>
</gene>
<dbReference type="OrthoDB" id="9786919at2"/>
<protein>
    <recommendedName>
        <fullName evidence="14">Sensor protein</fullName>
        <ecNumber evidence="14">2.7.13.3</ecNumber>
    </recommendedName>
</protein>
<sequence length="302" mass="32509">LGWLAAHRGLAPLRRMTAAARKLSADGLSLRLDEAGAPAEVREFADAFNGMLARLEASFTRLSDFSADIAHELRTPVSNLMTQTEVALSRARSSDEYREVLASNLEEFERIARMVGDMLFLAQAENGRLPRPVETVQLDDEAHALVEFYEALAEDRRVGIVLEGRARTTGDRLMLRRALSNLLSNALRHTPAGGTISIAIHDVDEDRDGQAHGKVELSVSNPGEPIAPDQLQRIFDRFHRAGGTRASQGEGAGLGLAITRSIVLAHGGDIRAASADGMTRFVITLPRAADAPGPLPSHTGAA</sequence>
<feature type="domain" description="HAMP" evidence="16">
    <location>
        <begin position="7"/>
        <end position="60"/>
    </location>
</feature>
<keyword evidence="5" id="KW-0597">Phosphoprotein</keyword>
<dbReference type="STRING" id="1123367.GCA_000621305_00295"/>
<dbReference type="PANTHER" id="PTHR45436:SF15">
    <property type="entry name" value="SENSOR HISTIDINE KINASE CUSS"/>
    <property type="match status" value="1"/>
</dbReference>
<dbReference type="InterPro" id="IPR036890">
    <property type="entry name" value="HATPase_C_sf"/>
</dbReference>
<dbReference type="Gene3D" id="3.30.565.10">
    <property type="entry name" value="Histidine kinase-like ATPase, C-terminal domain"/>
    <property type="match status" value="1"/>
</dbReference>
<dbReference type="NCBIfam" id="TIGR01386">
    <property type="entry name" value="cztS_silS_copS"/>
    <property type="match status" value="1"/>
</dbReference>
<dbReference type="FunFam" id="3.30.565.10:FF:000006">
    <property type="entry name" value="Sensor histidine kinase WalK"/>
    <property type="match status" value="1"/>
</dbReference>
<keyword evidence="7" id="KW-0812">Transmembrane</keyword>
<dbReference type="RefSeq" id="WP_004349083.1">
    <property type="nucleotide sequence ID" value="NZ_AMXE01000159.1"/>
</dbReference>
<dbReference type="eggNOG" id="COG5002">
    <property type="taxonomic scope" value="Bacteria"/>
</dbReference>
<feature type="domain" description="Histidine kinase" evidence="15">
    <location>
        <begin position="68"/>
        <end position="289"/>
    </location>
</feature>
<evidence type="ECO:0000313" key="17">
    <source>
        <dbReference type="EMBL" id="ENO83510.1"/>
    </source>
</evidence>
<keyword evidence="10 14" id="KW-0067">ATP-binding</keyword>
<keyword evidence="12 14" id="KW-0902">Two-component regulatory system</keyword>
<dbReference type="SMART" id="SM00304">
    <property type="entry name" value="HAMP"/>
    <property type="match status" value="1"/>
</dbReference>
<dbReference type="CDD" id="cd00075">
    <property type="entry name" value="HATPase"/>
    <property type="match status" value="1"/>
</dbReference>
<dbReference type="CDD" id="cd00082">
    <property type="entry name" value="HisKA"/>
    <property type="match status" value="1"/>
</dbReference>
<evidence type="ECO:0000259" key="16">
    <source>
        <dbReference type="PROSITE" id="PS50885"/>
    </source>
</evidence>
<dbReference type="AlphaFoldDB" id="N6XW45"/>
<evidence type="ECO:0000256" key="14">
    <source>
        <dbReference type="RuleBase" id="RU364088"/>
    </source>
</evidence>
<comment type="function">
    <text evidence="14">Member of a two-component regulatory system.</text>
</comment>
<dbReference type="InterPro" id="IPR003661">
    <property type="entry name" value="HisK_dim/P_dom"/>
</dbReference>
<dbReference type="GO" id="GO:0005886">
    <property type="term" value="C:plasma membrane"/>
    <property type="evidence" value="ECO:0007669"/>
    <property type="project" value="UniProtKB-SubCell"/>
</dbReference>
<reference evidence="17 18" key="1">
    <citation type="submission" date="2012-09" db="EMBL/GenBank/DDBJ databases">
        <title>Draft Genome Sequences of 6 Strains from Genus Thauera.</title>
        <authorList>
            <person name="Liu B."/>
            <person name="Shapleigh J.P."/>
            <person name="Frostegard A.H."/>
        </authorList>
    </citation>
    <scope>NUCLEOTIDE SEQUENCE [LARGE SCALE GENOMIC DNA]</scope>
    <source>
        <strain evidence="18">47Lol / DSM 12138</strain>
    </source>
</reference>
<dbReference type="Pfam" id="PF00512">
    <property type="entry name" value="HisKA"/>
    <property type="match status" value="1"/>
</dbReference>
<dbReference type="PANTHER" id="PTHR45436">
    <property type="entry name" value="SENSOR HISTIDINE KINASE YKOH"/>
    <property type="match status" value="1"/>
</dbReference>
<dbReference type="SUPFAM" id="SSF55874">
    <property type="entry name" value="ATPase domain of HSP90 chaperone/DNA topoisomerase II/histidine kinase"/>
    <property type="match status" value="1"/>
</dbReference>
<dbReference type="Proteomes" id="UP000013232">
    <property type="component" value="Unassembled WGS sequence"/>
</dbReference>
<keyword evidence="9 14" id="KW-0418">Kinase</keyword>
<accession>N6XW45</accession>
<evidence type="ECO:0000256" key="11">
    <source>
        <dbReference type="ARBA" id="ARBA00022989"/>
    </source>
</evidence>
<dbReference type="CDD" id="cd06225">
    <property type="entry name" value="HAMP"/>
    <property type="match status" value="1"/>
</dbReference>
<dbReference type="SMART" id="SM00387">
    <property type="entry name" value="HATPase_c"/>
    <property type="match status" value="1"/>
</dbReference>
<keyword evidence="3 14" id="KW-1003">Cell membrane</keyword>
<keyword evidence="4 14" id="KW-0997">Cell inner membrane</keyword>
<comment type="catalytic activity">
    <reaction evidence="1 14">
        <text>ATP + protein L-histidine = ADP + protein N-phospho-L-histidine.</text>
        <dbReference type="EC" id="2.7.13.3"/>
    </reaction>
</comment>
<evidence type="ECO:0000256" key="4">
    <source>
        <dbReference type="ARBA" id="ARBA00022519"/>
    </source>
</evidence>
<evidence type="ECO:0000256" key="2">
    <source>
        <dbReference type="ARBA" id="ARBA00004429"/>
    </source>
</evidence>
<dbReference type="EC" id="2.7.13.3" evidence="14"/>
<dbReference type="GO" id="GO:0000155">
    <property type="term" value="F:phosphorelay sensor kinase activity"/>
    <property type="evidence" value="ECO:0007669"/>
    <property type="project" value="InterPro"/>
</dbReference>
<evidence type="ECO:0000256" key="3">
    <source>
        <dbReference type="ARBA" id="ARBA00022475"/>
    </source>
</evidence>
<dbReference type="InterPro" id="IPR004358">
    <property type="entry name" value="Sig_transdc_His_kin-like_C"/>
</dbReference>
<evidence type="ECO:0000256" key="8">
    <source>
        <dbReference type="ARBA" id="ARBA00022741"/>
    </source>
</evidence>
<dbReference type="Pfam" id="PF02518">
    <property type="entry name" value="HATPase_c"/>
    <property type="match status" value="1"/>
</dbReference>
<comment type="subcellular location">
    <subcellularLocation>
        <location evidence="2">Cell inner membrane</location>
        <topology evidence="2">Multi-pass membrane protein</topology>
    </subcellularLocation>
</comment>
<keyword evidence="8 14" id="KW-0547">Nucleotide-binding</keyword>
<dbReference type="GO" id="GO:0005524">
    <property type="term" value="F:ATP binding"/>
    <property type="evidence" value="ECO:0007669"/>
    <property type="project" value="UniProtKB-KW"/>
</dbReference>
<evidence type="ECO:0000256" key="9">
    <source>
        <dbReference type="ARBA" id="ARBA00022777"/>
    </source>
</evidence>
<evidence type="ECO:0000256" key="10">
    <source>
        <dbReference type="ARBA" id="ARBA00022840"/>
    </source>
</evidence>
<dbReference type="SUPFAM" id="SSF158472">
    <property type="entry name" value="HAMP domain-like"/>
    <property type="match status" value="1"/>
</dbReference>
<dbReference type="PROSITE" id="PS50109">
    <property type="entry name" value="HIS_KIN"/>
    <property type="match status" value="1"/>
</dbReference>
<evidence type="ECO:0000256" key="13">
    <source>
        <dbReference type="ARBA" id="ARBA00023136"/>
    </source>
</evidence>
<dbReference type="SMART" id="SM00388">
    <property type="entry name" value="HisKA"/>
    <property type="match status" value="1"/>
</dbReference>
<dbReference type="InterPro" id="IPR005467">
    <property type="entry name" value="His_kinase_dom"/>
</dbReference>
<dbReference type="PRINTS" id="PR00344">
    <property type="entry name" value="BCTRLSENSOR"/>
</dbReference>
<dbReference type="SUPFAM" id="SSF47384">
    <property type="entry name" value="Homodimeric domain of signal transducing histidine kinase"/>
    <property type="match status" value="1"/>
</dbReference>
<feature type="non-terminal residue" evidence="17">
    <location>
        <position position="1"/>
    </location>
</feature>
<evidence type="ECO:0000256" key="1">
    <source>
        <dbReference type="ARBA" id="ARBA00000085"/>
    </source>
</evidence>
<evidence type="ECO:0000256" key="7">
    <source>
        <dbReference type="ARBA" id="ARBA00022692"/>
    </source>
</evidence>
<dbReference type="InterPro" id="IPR036097">
    <property type="entry name" value="HisK_dim/P_sf"/>
</dbReference>
<comment type="caution">
    <text evidence="17">The sequence shown here is derived from an EMBL/GenBank/DDBJ whole genome shotgun (WGS) entry which is preliminary data.</text>
</comment>
<dbReference type="Pfam" id="PF00672">
    <property type="entry name" value="HAMP"/>
    <property type="match status" value="1"/>
</dbReference>
<evidence type="ECO:0000259" key="15">
    <source>
        <dbReference type="PROSITE" id="PS50109"/>
    </source>
</evidence>
<name>N6XW45_THAL4</name>
<evidence type="ECO:0000256" key="12">
    <source>
        <dbReference type="ARBA" id="ARBA00023012"/>
    </source>
</evidence>
<dbReference type="PROSITE" id="PS50885">
    <property type="entry name" value="HAMP"/>
    <property type="match status" value="1"/>
</dbReference>